<accession>A0AAV5K6A3</accession>
<name>A0AAV5K6A3_9ROSI</name>
<dbReference type="AlphaFoldDB" id="A0AAV5K6A3"/>
<sequence>MAHEGIEIVGAGDDVRLNNHLEAKGMGETAGGGNGIEELPSASLQNGVCGSVSFAPFA</sequence>
<protein>
    <submittedName>
        <fullName evidence="1">Uncharacterized protein</fullName>
    </submittedName>
</protein>
<gene>
    <name evidence="1" type="ORF">SLEP1_g29552</name>
</gene>
<dbReference type="Proteomes" id="UP001054252">
    <property type="component" value="Unassembled WGS sequence"/>
</dbReference>
<dbReference type="EMBL" id="BPVZ01000052">
    <property type="protein sequence ID" value="GKV19267.1"/>
    <property type="molecule type" value="Genomic_DNA"/>
</dbReference>
<evidence type="ECO:0000313" key="1">
    <source>
        <dbReference type="EMBL" id="GKV19267.1"/>
    </source>
</evidence>
<organism evidence="1 2">
    <name type="scientific">Rubroshorea leprosula</name>
    <dbReference type="NCBI Taxonomy" id="152421"/>
    <lineage>
        <taxon>Eukaryota</taxon>
        <taxon>Viridiplantae</taxon>
        <taxon>Streptophyta</taxon>
        <taxon>Embryophyta</taxon>
        <taxon>Tracheophyta</taxon>
        <taxon>Spermatophyta</taxon>
        <taxon>Magnoliopsida</taxon>
        <taxon>eudicotyledons</taxon>
        <taxon>Gunneridae</taxon>
        <taxon>Pentapetalae</taxon>
        <taxon>rosids</taxon>
        <taxon>malvids</taxon>
        <taxon>Malvales</taxon>
        <taxon>Dipterocarpaceae</taxon>
        <taxon>Rubroshorea</taxon>
    </lineage>
</organism>
<evidence type="ECO:0000313" key="2">
    <source>
        <dbReference type="Proteomes" id="UP001054252"/>
    </source>
</evidence>
<keyword evidence="2" id="KW-1185">Reference proteome</keyword>
<proteinExistence type="predicted"/>
<comment type="caution">
    <text evidence="1">The sequence shown here is derived from an EMBL/GenBank/DDBJ whole genome shotgun (WGS) entry which is preliminary data.</text>
</comment>
<reference evidence="1 2" key="1">
    <citation type="journal article" date="2021" name="Commun. Biol.">
        <title>The genome of Shorea leprosula (Dipterocarpaceae) highlights the ecological relevance of drought in aseasonal tropical rainforests.</title>
        <authorList>
            <person name="Ng K.K.S."/>
            <person name="Kobayashi M.J."/>
            <person name="Fawcett J.A."/>
            <person name="Hatakeyama M."/>
            <person name="Paape T."/>
            <person name="Ng C.H."/>
            <person name="Ang C.C."/>
            <person name="Tnah L.H."/>
            <person name="Lee C.T."/>
            <person name="Nishiyama T."/>
            <person name="Sese J."/>
            <person name="O'Brien M.J."/>
            <person name="Copetti D."/>
            <person name="Mohd Noor M.I."/>
            <person name="Ong R.C."/>
            <person name="Putra M."/>
            <person name="Sireger I.Z."/>
            <person name="Indrioko S."/>
            <person name="Kosugi Y."/>
            <person name="Izuno A."/>
            <person name="Isagi Y."/>
            <person name="Lee S.L."/>
            <person name="Shimizu K.K."/>
        </authorList>
    </citation>
    <scope>NUCLEOTIDE SEQUENCE [LARGE SCALE GENOMIC DNA]</scope>
    <source>
        <strain evidence="1">214</strain>
    </source>
</reference>